<dbReference type="SUPFAM" id="SSF48371">
    <property type="entry name" value="ARM repeat"/>
    <property type="match status" value="1"/>
</dbReference>
<dbReference type="VEuPathDB" id="GiardiaDB:GMRT_10598"/>
<proteinExistence type="predicted"/>
<reference evidence="1 2" key="1">
    <citation type="submission" date="2019-05" db="EMBL/GenBank/DDBJ databases">
        <title>The compact genome of Giardia muris reveals important steps in the evolution of intestinal protozoan parasites.</title>
        <authorList>
            <person name="Xu F."/>
            <person name="Jimenez-Gonzalez A."/>
            <person name="Einarsson E."/>
            <person name="Astvaldsson A."/>
            <person name="Peirasmaki D."/>
            <person name="Eckmann L."/>
            <person name="Andersson J.O."/>
            <person name="Svard S.G."/>
            <person name="Jerlstrom-Hultqvist J."/>
        </authorList>
    </citation>
    <scope>NUCLEOTIDE SEQUENCE [LARGE SCALE GENOMIC DNA]</scope>
    <source>
        <strain evidence="1 2">Roberts-Thomson</strain>
    </source>
</reference>
<evidence type="ECO:0000313" key="2">
    <source>
        <dbReference type="Proteomes" id="UP000315496"/>
    </source>
</evidence>
<protein>
    <submittedName>
        <fullName evidence="1">Uncharacterized protein</fullName>
    </submittedName>
</protein>
<dbReference type="InterPro" id="IPR016024">
    <property type="entry name" value="ARM-type_fold"/>
</dbReference>
<comment type="caution">
    <text evidence="1">The sequence shown here is derived from an EMBL/GenBank/DDBJ whole genome shotgun (WGS) entry which is preliminary data.</text>
</comment>
<keyword evidence="2" id="KW-1185">Reference proteome</keyword>
<gene>
    <name evidence="1" type="ORF">GMRT_10598</name>
</gene>
<dbReference type="EMBL" id="VDLU01000004">
    <property type="protein sequence ID" value="TNJ26823.1"/>
    <property type="molecule type" value="Genomic_DNA"/>
</dbReference>
<dbReference type="Proteomes" id="UP000315496">
    <property type="component" value="Chromosome 4"/>
</dbReference>
<sequence length="479" mass="53462">MRVLAALDARWLEDSLRHVLCLEPVIHEVCNGDLAGLLVESDREVLTGNLHRIIDDGGYMISMCSDTDAVAKVVGIVTQLLANDPAPSEAGSEYELKNVSLDILCHVTSNFSFPTDAILNSGFIELILRRLLLDTSAYKHKYVVILGNLIGDGPRATEHLLETGIVEFLETAIQMPLETPFLTDLGWVLCNLNRHIRDKAVTLTVAQQVSLANVSLQYAIGLFKGLLDDTNPDVSGSRQKLRGDSFRQVYYAFWALLYASHSNICADVFLDGGLLTFIAQVLFGSLLDHRVRQPAIRCLQRVVMSCTNPEVQLAPLLTPEFLHYLLTGEQSSMLRGFNAEIVTTLLDYPELVPRLSSTFWELCQQCRKAPGKVTHQTITLFQKFTSDDLEPIMGDCINEDVYHECIKGIISEIPYHRDNRETRCAILLLLRANLERMVGGDEFGVMLRESDLAPLIASLSDDLDLQTLKDDVLRYIGPE</sequence>
<dbReference type="AlphaFoldDB" id="A0A4Z1SYT0"/>
<accession>A0A4Z1SYT0</accession>
<organism evidence="1 2">
    <name type="scientific">Giardia muris</name>
    <dbReference type="NCBI Taxonomy" id="5742"/>
    <lineage>
        <taxon>Eukaryota</taxon>
        <taxon>Metamonada</taxon>
        <taxon>Diplomonadida</taxon>
        <taxon>Hexamitidae</taxon>
        <taxon>Giardiinae</taxon>
        <taxon>Giardia</taxon>
    </lineage>
</organism>
<dbReference type="InterPro" id="IPR011989">
    <property type="entry name" value="ARM-like"/>
</dbReference>
<dbReference type="Gene3D" id="1.25.10.10">
    <property type="entry name" value="Leucine-rich Repeat Variant"/>
    <property type="match status" value="1"/>
</dbReference>
<dbReference type="OrthoDB" id="29145at2759"/>
<evidence type="ECO:0000313" key="1">
    <source>
        <dbReference type="EMBL" id="TNJ26823.1"/>
    </source>
</evidence>
<name>A0A4Z1SYT0_GIAMU</name>